<organism evidence="2">
    <name type="scientific">bioreactor metagenome</name>
    <dbReference type="NCBI Taxonomy" id="1076179"/>
    <lineage>
        <taxon>unclassified sequences</taxon>
        <taxon>metagenomes</taxon>
        <taxon>ecological metagenomes</taxon>
    </lineage>
</organism>
<feature type="region of interest" description="Disordered" evidence="1">
    <location>
        <begin position="53"/>
        <end position="93"/>
    </location>
</feature>
<evidence type="ECO:0000256" key="1">
    <source>
        <dbReference type="SAM" id="MobiDB-lite"/>
    </source>
</evidence>
<comment type="caution">
    <text evidence="2">The sequence shown here is derived from an EMBL/GenBank/DDBJ whole genome shotgun (WGS) entry which is preliminary data.</text>
</comment>
<protein>
    <submittedName>
        <fullName evidence="2">Uncharacterized protein</fullName>
    </submittedName>
</protein>
<dbReference type="EMBL" id="VSSQ01062337">
    <property type="protein sequence ID" value="MPN15532.1"/>
    <property type="molecule type" value="Genomic_DNA"/>
</dbReference>
<gene>
    <name evidence="2" type="ORF">SDC9_162866</name>
</gene>
<proteinExistence type="predicted"/>
<name>A0A645FPM4_9ZZZZ</name>
<sequence length="93" mass="9349">MGEQVALSHVGALHPGQGVKVLYLGGHLGLKGAAVKTGDGGDAVPARQHAVPQGGNVVAHGSDRSEAGNHNSVHGSSLSQKSGVTWPVRRQCG</sequence>
<dbReference type="AlphaFoldDB" id="A0A645FPM4"/>
<reference evidence="2" key="1">
    <citation type="submission" date="2019-08" db="EMBL/GenBank/DDBJ databases">
        <authorList>
            <person name="Kucharzyk K."/>
            <person name="Murdoch R.W."/>
            <person name="Higgins S."/>
            <person name="Loffler F."/>
        </authorList>
    </citation>
    <scope>NUCLEOTIDE SEQUENCE</scope>
</reference>
<evidence type="ECO:0000313" key="2">
    <source>
        <dbReference type="EMBL" id="MPN15532.1"/>
    </source>
</evidence>
<feature type="compositionally biased region" description="Polar residues" evidence="1">
    <location>
        <begin position="68"/>
        <end position="83"/>
    </location>
</feature>
<accession>A0A645FPM4</accession>